<feature type="coiled-coil region" evidence="1">
    <location>
        <begin position="3"/>
        <end position="30"/>
    </location>
</feature>
<keyword evidence="4" id="KW-1185">Reference proteome</keyword>
<dbReference type="Pfam" id="PF14534">
    <property type="entry name" value="DUF4440"/>
    <property type="match status" value="1"/>
</dbReference>
<dbReference type="AlphaFoldDB" id="A0A143QF54"/>
<dbReference type="Gene3D" id="3.10.450.50">
    <property type="match status" value="1"/>
</dbReference>
<reference evidence="3 4" key="1">
    <citation type="journal article" date="2016" name="Genome Announc.">
        <title>Complete Genome and Plasmid Sequences for Rhodococcus fascians D188 and Draft Sequences for Rhodococcus Isolates PBTS 1 and PBTS 2.</title>
        <authorList>
            <person name="Stamler R.A."/>
            <person name="Vereecke D."/>
            <person name="Zhang Y."/>
            <person name="Schilkey F."/>
            <person name="Devitt N."/>
            <person name="Randall J.J."/>
        </authorList>
    </citation>
    <scope>NUCLEOTIDE SEQUENCE [LARGE SCALE GENOMIC DNA]</scope>
    <source>
        <strain evidence="3 4">PBTS2</strain>
    </source>
</reference>
<dbReference type="KEGG" id="rhs:A3Q41_00503"/>
<dbReference type="InterPro" id="IPR032710">
    <property type="entry name" value="NTF2-like_dom_sf"/>
</dbReference>
<keyword evidence="1" id="KW-0175">Coiled coil</keyword>
<feature type="domain" description="DUF4440" evidence="2">
    <location>
        <begin position="10"/>
        <end position="108"/>
    </location>
</feature>
<organism evidence="3 4">
    <name type="scientific">Rhodococcoides fascians</name>
    <name type="common">Rhodococcus fascians</name>
    <dbReference type="NCBI Taxonomy" id="1828"/>
    <lineage>
        <taxon>Bacteria</taxon>
        <taxon>Bacillati</taxon>
        <taxon>Actinomycetota</taxon>
        <taxon>Actinomycetes</taxon>
        <taxon>Mycobacteriales</taxon>
        <taxon>Nocardiaceae</taxon>
        <taxon>Rhodococcoides</taxon>
    </lineage>
</organism>
<sequence>MRENDEVGQVLELERQLQRAETRRDRSRLVALLADDFVEIGASGVVWTKQSILELLGGESTADGIIEVHDLSGRILDVGVVLVQWTSRRSGRRARRSSIWRRTSDGWELVHHQGTPVVDGPPDRTG</sequence>
<accession>A0A143QF54</accession>
<dbReference type="Proteomes" id="UP000076038">
    <property type="component" value="Chromosome"/>
</dbReference>
<evidence type="ECO:0000259" key="2">
    <source>
        <dbReference type="Pfam" id="PF14534"/>
    </source>
</evidence>
<proteinExistence type="predicted"/>
<protein>
    <recommendedName>
        <fullName evidence="2">DUF4440 domain-containing protein</fullName>
    </recommendedName>
</protein>
<evidence type="ECO:0000313" key="3">
    <source>
        <dbReference type="EMBL" id="AMY21823.1"/>
    </source>
</evidence>
<dbReference type="RefSeq" id="WP_063216100.1">
    <property type="nucleotide sequence ID" value="NZ_CP015220.1"/>
</dbReference>
<evidence type="ECO:0000313" key="4">
    <source>
        <dbReference type="Proteomes" id="UP000076038"/>
    </source>
</evidence>
<dbReference type="PATRIC" id="fig|1653479.3.peg.512"/>
<dbReference type="SUPFAM" id="SSF54427">
    <property type="entry name" value="NTF2-like"/>
    <property type="match status" value="1"/>
</dbReference>
<reference evidence="4" key="2">
    <citation type="submission" date="2016-04" db="EMBL/GenBank/DDBJ databases">
        <title>Complete Genome and Plasmid Sequences for Rhodococcus fascians D188 and Draft Sequences for Rhodococcus spp. Isolates PBTS 1 and PBTS 2.</title>
        <authorList>
            <person name="Stamer R."/>
            <person name="Vereecke D."/>
            <person name="Zhang Y."/>
            <person name="Schilkey F."/>
            <person name="Devitt N."/>
            <person name="Randall J."/>
        </authorList>
    </citation>
    <scope>NUCLEOTIDE SEQUENCE [LARGE SCALE GENOMIC DNA]</scope>
    <source>
        <strain evidence="4">PBTS2</strain>
    </source>
</reference>
<dbReference type="EMBL" id="CP015220">
    <property type="protein sequence ID" value="AMY21823.1"/>
    <property type="molecule type" value="Genomic_DNA"/>
</dbReference>
<dbReference type="InterPro" id="IPR027843">
    <property type="entry name" value="DUF4440"/>
</dbReference>
<gene>
    <name evidence="3" type="ORF">A3Q41_00503</name>
</gene>
<evidence type="ECO:0000256" key="1">
    <source>
        <dbReference type="SAM" id="Coils"/>
    </source>
</evidence>
<name>A0A143QF54_RHOFA</name>